<keyword evidence="4" id="KW-0378">Hydrolase</keyword>
<protein>
    <recommendedName>
        <fullName evidence="8">Adenosine deaminase</fullName>
    </recommendedName>
</protein>
<evidence type="ECO:0000256" key="3">
    <source>
        <dbReference type="ARBA" id="ARBA00022723"/>
    </source>
</evidence>
<evidence type="ECO:0008006" key="8">
    <source>
        <dbReference type="Google" id="ProtNLM"/>
    </source>
</evidence>
<gene>
    <name evidence="6" type="ORF">OV287_43095</name>
</gene>
<comment type="similarity">
    <text evidence="2">Belongs to the metallo-dependent hydrolases superfamily. Adenosine and AMP deaminases family.</text>
</comment>
<dbReference type="InterPro" id="IPR006650">
    <property type="entry name" value="A/AMP_deam_AS"/>
</dbReference>
<comment type="cofactor">
    <cofactor evidence="1">
        <name>Zn(2+)</name>
        <dbReference type="ChEBI" id="CHEBI:29105"/>
    </cofactor>
</comment>
<keyword evidence="5" id="KW-0862">Zinc</keyword>
<dbReference type="EMBL" id="JAPNKA010000001">
    <property type="protein sequence ID" value="MCY1081261.1"/>
    <property type="molecule type" value="Genomic_DNA"/>
</dbReference>
<dbReference type="SUPFAM" id="SSF51556">
    <property type="entry name" value="Metallo-dependent hydrolases"/>
    <property type="match status" value="1"/>
</dbReference>
<reference evidence="6 7" key="1">
    <citation type="submission" date="2022-11" db="EMBL/GenBank/DDBJ databases">
        <title>Minimal conservation of predation-associated metabolite biosynthetic gene clusters underscores biosynthetic potential of Myxococcota including descriptions for ten novel species: Archangium lansinium sp. nov., Myxococcus landrumus sp. nov., Nannocystis bai.</title>
        <authorList>
            <person name="Ahearne A."/>
            <person name="Stevens C."/>
            <person name="Phillips K."/>
        </authorList>
    </citation>
    <scope>NUCLEOTIDE SEQUENCE [LARGE SCALE GENOMIC DNA]</scope>
    <source>
        <strain evidence="6 7">MIWBW</strain>
    </source>
</reference>
<evidence type="ECO:0000313" key="7">
    <source>
        <dbReference type="Proteomes" id="UP001207654"/>
    </source>
</evidence>
<evidence type="ECO:0000256" key="2">
    <source>
        <dbReference type="ARBA" id="ARBA00006676"/>
    </source>
</evidence>
<sequence length="883" mass="98540">MSQVPHGRLLAEIEAWPLGSVLAYEQRTTQLVRTDMAILNPATARLAAGLDEHLRIRASGMSLANLSVLRDSAWFLMADDSVTGPCTVTLARYLVQRAELYLERGGIRTVLNTDASEPGRGTAERAAHWRWLSLRLPCDLLVSALYAPNSARPPTDHVSIATEHLRRVLKDQPVADSHLHVGAAFGFPVLWSTWMVWLARNGPIPSDLSDEHVPFGTGEAFRGKLLAAALCRLFLASFLRAREVGATTEDFGAFSYSGLRRICERLDWPEGEKLALQVCHQALADVAGTAPGPAFANAQLLYSQLCDESGRMELREYDDLFRADPLDSWLQPQRDGACCETLFASRALRYLLQEGSTDAGFAEIFWQYQRIRCLAHSYLVQEPGTSGLDWFRRFYDRISALRGPLDGQKYVAALQHQSVDLTLGALEVRTAPPSDWTEIRDEVRRLASAGEQRRPTPGTDGKRPELGLVFHFIKRKQARGTNQLYADPSQDPTGYRHGSWFSDRRREVLALQEALENHPELLLLIRGMDVASSELAVPTWATVELLASVRQASVTASEALRQLRPSWNVPPMRLTCHVGEEFSRLVEGVRRVHELYEAGLLRNGDRIGHGLALGIVPRLWADSATLVVQTAEDRLDDLLWELDRYGSGNVPAHPGRVERVRAEADRLAWRIYGDANSNLTALSFARRRRHQPNELLLRGFPDGPTLREDPLPLSLYLTDSNVFRRGQQPVEVRVDDAEVRFLEDVQRWLRSELARLEITVETNPSSNLLIGDLLGVEEHPVFQLAERWLMPGGAAAETGAGGGDHSELLVSINSDDPITFATRLADEYTYLYFALLRRRVPSARALGWMDELRARGMRARFTAEASADQSALQLILSTTSPVG</sequence>
<name>A0ABT4AIY0_9BACT</name>
<organism evidence="6 7">
    <name type="scientific">Archangium lansingense</name>
    <dbReference type="NCBI Taxonomy" id="2995310"/>
    <lineage>
        <taxon>Bacteria</taxon>
        <taxon>Pseudomonadati</taxon>
        <taxon>Myxococcota</taxon>
        <taxon>Myxococcia</taxon>
        <taxon>Myxococcales</taxon>
        <taxon>Cystobacterineae</taxon>
        <taxon>Archangiaceae</taxon>
        <taxon>Archangium</taxon>
    </lineage>
</organism>
<evidence type="ECO:0000313" key="6">
    <source>
        <dbReference type="EMBL" id="MCY1081261.1"/>
    </source>
</evidence>
<dbReference type="PROSITE" id="PS00485">
    <property type="entry name" value="A_DEAMINASE"/>
    <property type="match status" value="1"/>
</dbReference>
<keyword evidence="3" id="KW-0479">Metal-binding</keyword>
<comment type="caution">
    <text evidence="6">The sequence shown here is derived from an EMBL/GenBank/DDBJ whole genome shotgun (WGS) entry which is preliminary data.</text>
</comment>
<evidence type="ECO:0000256" key="4">
    <source>
        <dbReference type="ARBA" id="ARBA00022801"/>
    </source>
</evidence>
<evidence type="ECO:0000256" key="5">
    <source>
        <dbReference type="ARBA" id="ARBA00022833"/>
    </source>
</evidence>
<proteinExistence type="inferred from homology"/>
<dbReference type="Gene3D" id="3.20.20.140">
    <property type="entry name" value="Metal-dependent hydrolases"/>
    <property type="match status" value="2"/>
</dbReference>
<accession>A0ABT4AIY0</accession>
<dbReference type="RefSeq" id="WP_267539866.1">
    <property type="nucleotide sequence ID" value="NZ_JAPNKA010000001.1"/>
</dbReference>
<dbReference type="InterPro" id="IPR032466">
    <property type="entry name" value="Metal_Hydrolase"/>
</dbReference>
<evidence type="ECO:0000256" key="1">
    <source>
        <dbReference type="ARBA" id="ARBA00001947"/>
    </source>
</evidence>
<keyword evidence="7" id="KW-1185">Reference proteome</keyword>
<dbReference type="Proteomes" id="UP001207654">
    <property type="component" value="Unassembled WGS sequence"/>
</dbReference>